<keyword evidence="1" id="KW-1133">Transmembrane helix</keyword>
<dbReference type="Pfam" id="PF08031">
    <property type="entry name" value="BBE"/>
    <property type="match status" value="1"/>
</dbReference>
<reference evidence="3" key="1">
    <citation type="submission" date="2016-03" db="EMBL/GenBank/DDBJ databases">
        <title>Draft genome sequence of Rosellinia necatrix.</title>
        <authorList>
            <person name="Kanematsu S."/>
        </authorList>
    </citation>
    <scope>NUCLEOTIDE SEQUENCE [LARGE SCALE GENOMIC DNA]</scope>
    <source>
        <strain evidence="3">W97</strain>
    </source>
</reference>
<name>A0A1W2TQ84_ROSNE</name>
<dbReference type="Gene3D" id="3.30.465.10">
    <property type="match status" value="1"/>
</dbReference>
<protein>
    <submittedName>
        <fullName evidence="3">Putative FAD FMN-containing isoamyl alcohol oxidase</fullName>
    </submittedName>
</protein>
<evidence type="ECO:0000256" key="1">
    <source>
        <dbReference type="SAM" id="Phobius"/>
    </source>
</evidence>
<keyword evidence="1" id="KW-0472">Membrane</keyword>
<feature type="domain" description="Berberine/berberine-like" evidence="2">
    <location>
        <begin position="170"/>
        <end position="213"/>
    </location>
</feature>
<feature type="transmembrane region" description="Helical" evidence="1">
    <location>
        <begin position="261"/>
        <end position="280"/>
    </location>
</feature>
<dbReference type="GO" id="GO:0016491">
    <property type="term" value="F:oxidoreductase activity"/>
    <property type="evidence" value="ECO:0007669"/>
    <property type="project" value="InterPro"/>
</dbReference>
<dbReference type="GO" id="GO:0050660">
    <property type="term" value="F:flavin adenine dinucleotide binding"/>
    <property type="evidence" value="ECO:0007669"/>
    <property type="project" value="InterPro"/>
</dbReference>
<dbReference type="InterPro" id="IPR016169">
    <property type="entry name" value="FAD-bd_PCMH_sub2"/>
</dbReference>
<sequence length="286" mass="31173">MDLYLKQTLSIPQYKGKTWRGAAMHIGAGITNIEMYAAADKVGYRADGPIAGGGFSFVNTGDNYWKAISACLEHLLTLNEPHGFGTFWAFTALGFQLQTVQKDLPALMAAFEDIAVNSAGVGGSAISGMSTDDVARARGRRGALFAMRGGQAQLNARQDGLRGVTPGGGAYLGKATCDSPDWKTDYFSANYGGLLRLKDKWDPSHLFWANTAVGSDVYWTPATDERLCRAGRNRTLLVSMSVYIIYQLSVTLLLMEVYSSWHIVGFVLIIGHYDVIIWSCSSDNRI</sequence>
<dbReference type="Proteomes" id="UP000054516">
    <property type="component" value="Unassembled WGS sequence"/>
</dbReference>
<dbReference type="EMBL" id="DF977495">
    <property type="protein sequence ID" value="GAP90586.2"/>
    <property type="molecule type" value="Genomic_DNA"/>
</dbReference>
<dbReference type="OrthoDB" id="9983560at2759"/>
<organism evidence="3">
    <name type="scientific">Rosellinia necatrix</name>
    <name type="common">White root-rot fungus</name>
    <dbReference type="NCBI Taxonomy" id="77044"/>
    <lineage>
        <taxon>Eukaryota</taxon>
        <taxon>Fungi</taxon>
        <taxon>Dikarya</taxon>
        <taxon>Ascomycota</taxon>
        <taxon>Pezizomycotina</taxon>
        <taxon>Sordariomycetes</taxon>
        <taxon>Xylariomycetidae</taxon>
        <taxon>Xylariales</taxon>
        <taxon>Xylariaceae</taxon>
        <taxon>Rosellinia</taxon>
    </lineage>
</organism>
<evidence type="ECO:0000259" key="2">
    <source>
        <dbReference type="Pfam" id="PF08031"/>
    </source>
</evidence>
<evidence type="ECO:0000313" key="3">
    <source>
        <dbReference type="EMBL" id="GAP90586.2"/>
    </source>
</evidence>
<gene>
    <name evidence="3" type="ORF">SAMD00023353_5000840</name>
</gene>
<keyword evidence="1" id="KW-0812">Transmembrane</keyword>
<proteinExistence type="predicted"/>
<keyword evidence="4" id="KW-1185">Reference proteome</keyword>
<accession>A0A1W2TQ84</accession>
<evidence type="ECO:0000313" key="4">
    <source>
        <dbReference type="Proteomes" id="UP000054516"/>
    </source>
</evidence>
<dbReference type="AlphaFoldDB" id="A0A1W2TQ84"/>
<dbReference type="InterPro" id="IPR012951">
    <property type="entry name" value="BBE"/>
</dbReference>
<feature type="transmembrane region" description="Helical" evidence="1">
    <location>
        <begin position="236"/>
        <end position="255"/>
    </location>
</feature>